<keyword evidence="8" id="KW-0520">NAD</keyword>
<dbReference type="PROSITE" id="PS51296">
    <property type="entry name" value="RIESKE"/>
    <property type="match status" value="1"/>
</dbReference>
<dbReference type="InterPro" id="IPR015879">
    <property type="entry name" value="Ring_hydroxy_dOase_asu_C_dom"/>
</dbReference>
<keyword evidence="7" id="KW-0411">Iron-sulfur</keyword>
<evidence type="ECO:0000256" key="3">
    <source>
        <dbReference type="ARBA" id="ARBA00022714"/>
    </source>
</evidence>
<evidence type="ECO:0000313" key="11">
    <source>
        <dbReference type="Proteomes" id="UP000007564"/>
    </source>
</evidence>
<protein>
    <submittedName>
        <fullName evidence="10">[2Fe-2S] protein</fullName>
    </submittedName>
</protein>
<name>A0A0C6P4A7_BORBO</name>
<dbReference type="PANTHER" id="PTHR43756">
    <property type="entry name" value="CHOLINE MONOOXYGENASE, CHLOROPLASTIC"/>
    <property type="match status" value="1"/>
</dbReference>
<dbReference type="InterPro" id="IPR015881">
    <property type="entry name" value="ARHD_Rieske_2Fe_2S"/>
</dbReference>
<evidence type="ECO:0000256" key="4">
    <source>
        <dbReference type="ARBA" id="ARBA00022723"/>
    </source>
</evidence>
<evidence type="ECO:0000313" key="10">
    <source>
        <dbReference type="EMBL" id="CCJ54263.1"/>
    </source>
</evidence>
<comment type="similarity">
    <text evidence="2">Belongs to the bacterial ring-hydroxylating dioxygenase alpha subunit family.</text>
</comment>
<reference evidence="10 11" key="1">
    <citation type="journal article" date="2012" name="BMC Genomics">
        <title>Comparative genomics of the classical Bordetella subspecies: the evolution and exchange of virulence-associated diversity amongst closely related pathogens.</title>
        <authorList>
            <person name="Park J."/>
            <person name="Zhang Y."/>
            <person name="Buboltz A.M."/>
            <person name="Zhang X."/>
            <person name="Schuster S.C."/>
            <person name="Ahuja U."/>
            <person name="Liu M."/>
            <person name="Miller J.F."/>
            <person name="Sebaihia M."/>
            <person name="Bentley S.D."/>
            <person name="Parkhill J."/>
            <person name="Harvill E.T."/>
        </authorList>
    </citation>
    <scope>NUCLEOTIDE SEQUENCE [LARGE SCALE GENOMIC DNA]</scope>
    <source>
        <strain evidence="10 11">253</strain>
    </source>
</reference>
<accession>A0A0C6P4A7</accession>
<evidence type="ECO:0000256" key="8">
    <source>
        <dbReference type="ARBA" id="ARBA00023027"/>
    </source>
</evidence>
<dbReference type="SUPFAM" id="SSF55961">
    <property type="entry name" value="Bet v1-like"/>
    <property type="match status" value="1"/>
</dbReference>
<evidence type="ECO:0000256" key="5">
    <source>
        <dbReference type="ARBA" id="ARBA00023002"/>
    </source>
</evidence>
<evidence type="ECO:0000256" key="7">
    <source>
        <dbReference type="ARBA" id="ARBA00023014"/>
    </source>
</evidence>
<feature type="domain" description="Rieske" evidence="9">
    <location>
        <begin position="49"/>
        <end position="128"/>
    </location>
</feature>
<dbReference type="Gene3D" id="2.102.10.10">
    <property type="entry name" value="Rieske [2Fe-2S] iron-sulphur domain"/>
    <property type="match status" value="1"/>
</dbReference>
<dbReference type="InterPro" id="IPR001663">
    <property type="entry name" value="Rng_hydr_dOase-A"/>
</dbReference>
<keyword evidence="4" id="KW-0479">Metal-binding</keyword>
<dbReference type="InterPro" id="IPR036922">
    <property type="entry name" value="Rieske_2Fe-2S_sf"/>
</dbReference>
<dbReference type="GO" id="GO:0051537">
    <property type="term" value="F:2 iron, 2 sulfur cluster binding"/>
    <property type="evidence" value="ECO:0007669"/>
    <property type="project" value="UniProtKB-KW"/>
</dbReference>
<dbReference type="GO" id="GO:0005506">
    <property type="term" value="F:iron ion binding"/>
    <property type="evidence" value="ECO:0007669"/>
    <property type="project" value="InterPro"/>
</dbReference>
<dbReference type="InterPro" id="IPR017941">
    <property type="entry name" value="Rieske_2Fe-2S"/>
</dbReference>
<dbReference type="AlphaFoldDB" id="A0A0C6P4A7"/>
<dbReference type="Pfam" id="PF00848">
    <property type="entry name" value="Ring_hydroxyl_A"/>
    <property type="match status" value="1"/>
</dbReference>
<dbReference type="EMBL" id="HE965806">
    <property type="protein sequence ID" value="CCJ54263.1"/>
    <property type="molecule type" value="Genomic_DNA"/>
</dbReference>
<dbReference type="OrthoDB" id="9790995at2"/>
<dbReference type="CDD" id="cd03469">
    <property type="entry name" value="Rieske_RO_Alpha_N"/>
    <property type="match status" value="1"/>
</dbReference>
<dbReference type="PRINTS" id="PR00090">
    <property type="entry name" value="RNGDIOXGNASE"/>
</dbReference>
<keyword evidence="5" id="KW-0560">Oxidoreductase</keyword>
<dbReference type="PANTHER" id="PTHR43756:SF5">
    <property type="entry name" value="CHOLINE MONOOXYGENASE, CHLOROPLASTIC"/>
    <property type="match status" value="1"/>
</dbReference>
<dbReference type="KEGG" id="bbh:BN112_2346"/>
<dbReference type="Gene3D" id="3.90.380.10">
    <property type="entry name" value="Naphthalene 1,2-dioxygenase Alpha Subunit, Chain A, domain 1"/>
    <property type="match status" value="1"/>
</dbReference>
<organism evidence="10 11">
    <name type="scientific">Bordetella bronchiseptica 253</name>
    <dbReference type="NCBI Taxonomy" id="568707"/>
    <lineage>
        <taxon>Bacteria</taxon>
        <taxon>Pseudomonadati</taxon>
        <taxon>Pseudomonadota</taxon>
        <taxon>Betaproteobacteria</taxon>
        <taxon>Burkholderiales</taxon>
        <taxon>Alcaligenaceae</taxon>
        <taxon>Bordetella</taxon>
    </lineage>
</organism>
<evidence type="ECO:0000259" key="9">
    <source>
        <dbReference type="PROSITE" id="PS51296"/>
    </source>
</evidence>
<evidence type="ECO:0000256" key="2">
    <source>
        <dbReference type="ARBA" id="ARBA00008751"/>
    </source>
</evidence>
<dbReference type="Pfam" id="PF00355">
    <property type="entry name" value="Rieske"/>
    <property type="match status" value="1"/>
</dbReference>
<evidence type="ECO:0000256" key="1">
    <source>
        <dbReference type="ARBA" id="ARBA00001962"/>
    </source>
</evidence>
<keyword evidence="6" id="KW-0408">Iron</keyword>
<comment type="cofactor">
    <cofactor evidence="1">
        <name>Fe cation</name>
        <dbReference type="ChEBI" id="CHEBI:24875"/>
    </cofactor>
</comment>
<dbReference type="RefSeq" id="WP_010926041.1">
    <property type="nucleotide sequence ID" value="NC_019382.1"/>
</dbReference>
<gene>
    <name evidence="10" type="ORF">BN112_2346</name>
</gene>
<keyword evidence="3" id="KW-0001">2Fe-2S</keyword>
<evidence type="ECO:0000256" key="6">
    <source>
        <dbReference type="ARBA" id="ARBA00023004"/>
    </source>
</evidence>
<dbReference type="PROSITE" id="PS00570">
    <property type="entry name" value="RING_HYDROXYL_ALPHA"/>
    <property type="match status" value="1"/>
</dbReference>
<sequence>MPNQNPLFDAALYAGARRPLEEATSLPPQAYHDPAFYQREIDRIFMKRWNFIGHEGRLAAPGAYFAMDFAGVPIIVSRGEDGQVRAFANSCRHRGVRLVNGEGQGRAFVCPYHGWSYAGNGELRAAPGMEGTHCFDRKDNGLLPVRLEKLGPFMWVNFDPDAAPLASQLGDLPSKIESHGLDELVLTRRAEYQVKCNWKVYVENFMDYYHTPTVHKNSLARGSLSVYHRKPVALEQCDGDYLVLYAQHEGTAGLLPGKEGFAHWPGLQGRCREGSTFVHTATSALFGFTKDCVWYVKLNPTGPESIDLTVGSCFHRSTVARPDFDEKVQAYYDRWDVAVAEDNEIVEQQQLGVRSPLARPGRVSPLEAVSYAFRQRLLDALAL</sequence>
<dbReference type="Proteomes" id="UP000007564">
    <property type="component" value="Chromosome"/>
</dbReference>
<dbReference type="HOGENOM" id="CLU_026244_3_2_4"/>
<proteinExistence type="inferred from homology"/>
<dbReference type="CDD" id="cd00680">
    <property type="entry name" value="RHO_alpha_C"/>
    <property type="match status" value="1"/>
</dbReference>
<dbReference type="GO" id="GO:0016491">
    <property type="term" value="F:oxidoreductase activity"/>
    <property type="evidence" value="ECO:0007669"/>
    <property type="project" value="UniProtKB-KW"/>
</dbReference>
<dbReference type="SUPFAM" id="SSF50022">
    <property type="entry name" value="ISP domain"/>
    <property type="match status" value="1"/>
</dbReference>